<protein>
    <submittedName>
        <fullName evidence="1">Uncharacterized protein</fullName>
    </submittedName>
</protein>
<gene>
    <name evidence="1" type="ORF">MBAV_000202</name>
</gene>
<name>A0A0F3H0I2_9BACT</name>
<accession>A0A0F3H0I2</accession>
<dbReference type="SUPFAM" id="SSF51395">
    <property type="entry name" value="FMN-linked oxidoreductases"/>
    <property type="match status" value="1"/>
</dbReference>
<keyword evidence="2" id="KW-1185">Reference proteome</keyword>
<dbReference type="AlphaFoldDB" id="A0A0F3H0I2"/>
<dbReference type="Proteomes" id="UP000033423">
    <property type="component" value="Unassembled WGS sequence"/>
</dbReference>
<dbReference type="EMBL" id="LACI01000098">
    <property type="protein sequence ID" value="KJU87607.1"/>
    <property type="molecule type" value="Genomic_DNA"/>
</dbReference>
<proteinExistence type="predicted"/>
<dbReference type="Gene3D" id="3.20.20.70">
    <property type="entry name" value="Aldolase class I"/>
    <property type="match status" value="1"/>
</dbReference>
<reference evidence="1 2" key="1">
    <citation type="submission" date="2015-02" db="EMBL/GenBank/DDBJ databases">
        <title>Single-cell genomics of uncultivated deep-branching MTB reveals a conserved set of magnetosome genes.</title>
        <authorList>
            <person name="Kolinko S."/>
            <person name="Richter M."/>
            <person name="Glockner F.O."/>
            <person name="Brachmann A."/>
            <person name="Schuler D."/>
        </authorList>
    </citation>
    <scope>NUCLEOTIDE SEQUENCE [LARGE SCALE GENOMIC DNA]</scope>
    <source>
        <strain evidence="1">TM-1</strain>
    </source>
</reference>
<comment type="caution">
    <text evidence="1">The sequence shown here is derived from an EMBL/GenBank/DDBJ whole genome shotgun (WGS) entry which is preliminary data.</text>
</comment>
<dbReference type="InterPro" id="IPR013785">
    <property type="entry name" value="Aldolase_TIM"/>
</dbReference>
<evidence type="ECO:0000313" key="2">
    <source>
        <dbReference type="Proteomes" id="UP000033423"/>
    </source>
</evidence>
<organism evidence="1 2">
    <name type="scientific">Candidatus Magnetobacterium bavaricum</name>
    <dbReference type="NCBI Taxonomy" id="29290"/>
    <lineage>
        <taxon>Bacteria</taxon>
        <taxon>Pseudomonadati</taxon>
        <taxon>Nitrospirota</taxon>
        <taxon>Thermodesulfovibrionia</taxon>
        <taxon>Thermodesulfovibrionales</taxon>
        <taxon>Candidatus Magnetobacteriaceae</taxon>
        <taxon>Candidatus Magnetobacterium</taxon>
    </lineage>
</organism>
<sequence>MYLPASSFSCADLISLSRPLIREPDLPDKLRDGKEKADCISCNGCMRFKKLDMVRCIQIED</sequence>
<evidence type="ECO:0000313" key="1">
    <source>
        <dbReference type="EMBL" id="KJU87607.1"/>
    </source>
</evidence>